<accession>A0A430FT21</accession>
<dbReference type="EMBL" id="QXGM01000001">
    <property type="protein sequence ID" value="RSX55967.1"/>
    <property type="molecule type" value="Genomic_DNA"/>
</dbReference>
<protein>
    <submittedName>
        <fullName evidence="2">Uncharacterized protein</fullName>
    </submittedName>
</protein>
<gene>
    <name evidence="2" type="ORF">D2E26_0530</name>
</gene>
<keyword evidence="3" id="KW-1185">Reference proteome</keyword>
<dbReference type="RefSeq" id="WP_125963132.1">
    <property type="nucleotide sequence ID" value="NZ_QXGM01000001.1"/>
</dbReference>
<organism evidence="2 3">
    <name type="scientific">Bifidobacterium dolichotidis</name>
    <dbReference type="NCBI Taxonomy" id="2306976"/>
    <lineage>
        <taxon>Bacteria</taxon>
        <taxon>Bacillati</taxon>
        <taxon>Actinomycetota</taxon>
        <taxon>Actinomycetes</taxon>
        <taxon>Bifidobacteriales</taxon>
        <taxon>Bifidobacteriaceae</taxon>
        <taxon>Bifidobacterium</taxon>
    </lineage>
</organism>
<sequence>MNQSDDKRTYTESTAMPEATQQALQEVAAMKNEPDTHSSYSSAEEMLDAIQHNSNSASNQ</sequence>
<proteinExistence type="predicted"/>
<evidence type="ECO:0000313" key="2">
    <source>
        <dbReference type="EMBL" id="RSX55967.1"/>
    </source>
</evidence>
<dbReference type="Proteomes" id="UP000287609">
    <property type="component" value="Unassembled WGS sequence"/>
</dbReference>
<evidence type="ECO:0000256" key="1">
    <source>
        <dbReference type="SAM" id="MobiDB-lite"/>
    </source>
</evidence>
<reference evidence="2 3" key="1">
    <citation type="submission" date="2018-09" db="EMBL/GenBank/DDBJ databases">
        <title>Characterization of the phylogenetic diversity of five novel species belonging to the genus Bifidobacterium.</title>
        <authorList>
            <person name="Lugli G.A."/>
            <person name="Duranti S."/>
            <person name="Milani C."/>
        </authorList>
    </citation>
    <scope>NUCLEOTIDE SEQUENCE [LARGE SCALE GENOMIC DNA]</scope>
    <source>
        <strain evidence="2 3">2036B</strain>
    </source>
</reference>
<feature type="compositionally biased region" description="Polar residues" evidence="1">
    <location>
        <begin position="51"/>
        <end position="60"/>
    </location>
</feature>
<name>A0A430FT21_9BIFI</name>
<dbReference type="AlphaFoldDB" id="A0A430FT21"/>
<feature type="region of interest" description="Disordered" evidence="1">
    <location>
        <begin position="29"/>
        <end position="60"/>
    </location>
</feature>
<evidence type="ECO:0000313" key="3">
    <source>
        <dbReference type="Proteomes" id="UP000287609"/>
    </source>
</evidence>
<comment type="caution">
    <text evidence="2">The sequence shown here is derived from an EMBL/GenBank/DDBJ whole genome shotgun (WGS) entry which is preliminary data.</text>
</comment>